<organism evidence="2 3">
    <name type="scientific">Patellaria atrata CBS 101060</name>
    <dbReference type="NCBI Taxonomy" id="1346257"/>
    <lineage>
        <taxon>Eukaryota</taxon>
        <taxon>Fungi</taxon>
        <taxon>Dikarya</taxon>
        <taxon>Ascomycota</taxon>
        <taxon>Pezizomycotina</taxon>
        <taxon>Dothideomycetes</taxon>
        <taxon>Dothideomycetes incertae sedis</taxon>
        <taxon>Patellariales</taxon>
        <taxon>Patellariaceae</taxon>
        <taxon>Patellaria</taxon>
    </lineage>
</organism>
<keyword evidence="3" id="KW-1185">Reference proteome</keyword>
<evidence type="ECO:0000313" key="2">
    <source>
        <dbReference type="EMBL" id="KAF2834651.1"/>
    </source>
</evidence>
<dbReference type="Proteomes" id="UP000799429">
    <property type="component" value="Unassembled WGS sequence"/>
</dbReference>
<comment type="caution">
    <text evidence="2">The sequence shown here is derived from an EMBL/GenBank/DDBJ whole genome shotgun (WGS) entry which is preliminary data.</text>
</comment>
<dbReference type="EMBL" id="MU006116">
    <property type="protein sequence ID" value="KAF2834651.1"/>
    <property type="molecule type" value="Genomic_DNA"/>
</dbReference>
<protein>
    <submittedName>
        <fullName evidence="2">Uncharacterized protein</fullName>
    </submittedName>
</protein>
<reference evidence="2" key="1">
    <citation type="journal article" date="2020" name="Stud. Mycol.">
        <title>101 Dothideomycetes genomes: a test case for predicting lifestyles and emergence of pathogens.</title>
        <authorList>
            <person name="Haridas S."/>
            <person name="Albert R."/>
            <person name="Binder M."/>
            <person name="Bloem J."/>
            <person name="Labutti K."/>
            <person name="Salamov A."/>
            <person name="Andreopoulos B."/>
            <person name="Baker S."/>
            <person name="Barry K."/>
            <person name="Bills G."/>
            <person name="Bluhm B."/>
            <person name="Cannon C."/>
            <person name="Castanera R."/>
            <person name="Culley D."/>
            <person name="Daum C."/>
            <person name="Ezra D."/>
            <person name="Gonzalez J."/>
            <person name="Henrissat B."/>
            <person name="Kuo A."/>
            <person name="Liang C."/>
            <person name="Lipzen A."/>
            <person name="Lutzoni F."/>
            <person name="Magnuson J."/>
            <person name="Mondo S."/>
            <person name="Nolan M."/>
            <person name="Ohm R."/>
            <person name="Pangilinan J."/>
            <person name="Park H.-J."/>
            <person name="Ramirez L."/>
            <person name="Alfaro M."/>
            <person name="Sun H."/>
            <person name="Tritt A."/>
            <person name="Yoshinaga Y."/>
            <person name="Zwiers L.-H."/>
            <person name="Turgeon B."/>
            <person name="Goodwin S."/>
            <person name="Spatafora J."/>
            <person name="Crous P."/>
            <person name="Grigoriev I."/>
        </authorList>
    </citation>
    <scope>NUCLEOTIDE SEQUENCE</scope>
    <source>
        <strain evidence="2">CBS 101060</strain>
    </source>
</reference>
<evidence type="ECO:0000256" key="1">
    <source>
        <dbReference type="SAM" id="SignalP"/>
    </source>
</evidence>
<accession>A0A9P4S393</accession>
<feature type="chain" id="PRO_5040316875" evidence="1">
    <location>
        <begin position="21"/>
        <end position="157"/>
    </location>
</feature>
<dbReference type="AlphaFoldDB" id="A0A9P4S393"/>
<feature type="signal peptide" evidence="1">
    <location>
        <begin position="1"/>
        <end position="20"/>
    </location>
</feature>
<gene>
    <name evidence="2" type="ORF">M501DRAFT_1020630</name>
</gene>
<evidence type="ECO:0000313" key="3">
    <source>
        <dbReference type="Proteomes" id="UP000799429"/>
    </source>
</evidence>
<name>A0A9P4S393_9PEZI</name>
<keyword evidence="1" id="KW-0732">Signal</keyword>
<proteinExistence type="predicted"/>
<sequence length="157" mass="16053">MRLSILSTLIASFAVIHVEGDFIIIDSTTALATFTNTKDASAAASRVAVAASTYITHLTAQPQFTSAIAALESIAATATDIPEGVTATDTVVTYTTTPAWYTRLPQDMRDYYESIGSEAVRVVVEAATGAAPRPTGMLGVVGGVMGAAAVGAGAILL</sequence>